<sequence length="288" mass="31151">MGVRRVVSVLLALVGALVAVVALVVAVADKEVFDRPTVEGTVDRILEDPDVNRLLAREIVRRSVALGDLEGEREVVQAFVDQQLATPQVREEIRTGVLGAYTTLMDTDNPRLDLNLPNEAQQVRRQLVGLNPNLDNTLPISENLLRFTLLERSSLPWAYELVSGTRGAAWGLFIGGAALVAIALLLGPGRLSIFTMAAAVATVAMLVVWLLFTTGANRVLNGIDDGLSRRVARLAADQFLRRVTRISLAVTIFGAVAVVGGLLTMWVRAALFPPKPKITRVKGVPPVR</sequence>
<evidence type="ECO:0000256" key="1">
    <source>
        <dbReference type="SAM" id="Phobius"/>
    </source>
</evidence>
<dbReference type="AlphaFoldDB" id="A0A6J7M2Z3"/>
<proteinExistence type="predicted"/>
<name>A0A6J7M2Z3_9ZZZZ</name>
<feature type="transmembrane region" description="Helical" evidence="1">
    <location>
        <begin position="168"/>
        <end position="186"/>
    </location>
</feature>
<feature type="transmembrane region" description="Helical" evidence="1">
    <location>
        <begin position="246"/>
        <end position="267"/>
    </location>
</feature>
<reference evidence="3" key="1">
    <citation type="submission" date="2020-05" db="EMBL/GenBank/DDBJ databases">
        <authorList>
            <person name="Chiriac C."/>
            <person name="Salcher M."/>
            <person name="Ghai R."/>
            <person name="Kavagutti S V."/>
        </authorList>
    </citation>
    <scope>NUCLEOTIDE SEQUENCE</scope>
</reference>
<protein>
    <submittedName>
        <fullName evidence="3">Unannotated protein</fullName>
    </submittedName>
</protein>
<keyword evidence="1" id="KW-1133">Transmembrane helix</keyword>
<keyword evidence="1" id="KW-0812">Transmembrane</keyword>
<accession>A0A6J7M2Z3</accession>
<evidence type="ECO:0000313" key="2">
    <source>
        <dbReference type="EMBL" id="CAB4823806.1"/>
    </source>
</evidence>
<feature type="transmembrane region" description="Helical" evidence="1">
    <location>
        <begin position="193"/>
        <end position="212"/>
    </location>
</feature>
<organism evidence="3">
    <name type="scientific">freshwater metagenome</name>
    <dbReference type="NCBI Taxonomy" id="449393"/>
    <lineage>
        <taxon>unclassified sequences</taxon>
        <taxon>metagenomes</taxon>
        <taxon>ecological metagenomes</taxon>
    </lineage>
</organism>
<keyword evidence="1" id="KW-0472">Membrane</keyword>
<dbReference type="EMBL" id="CAFAAJ010000220">
    <property type="protein sequence ID" value="CAB4823806.1"/>
    <property type="molecule type" value="Genomic_DNA"/>
</dbReference>
<evidence type="ECO:0000313" key="3">
    <source>
        <dbReference type="EMBL" id="CAB4975126.1"/>
    </source>
</evidence>
<dbReference type="EMBL" id="CAFBON010000010">
    <property type="protein sequence ID" value="CAB4975126.1"/>
    <property type="molecule type" value="Genomic_DNA"/>
</dbReference>
<gene>
    <name evidence="2" type="ORF">UFOPK3001_02343</name>
    <name evidence="3" type="ORF">UFOPK3954_00192</name>
</gene>